<dbReference type="InterPro" id="IPR049492">
    <property type="entry name" value="BD-FAE-like_dom"/>
</dbReference>
<dbReference type="EMBL" id="JBDJAW010000040">
    <property type="protein sequence ID" value="MEN3539915.1"/>
    <property type="molecule type" value="Genomic_DNA"/>
</dbReference>
<feature type="domain" description="BD-FAE-like" evidence="2">
    <location>
        <begin position="43"/>
        <end position="231"/>
    </location>
</feature>
<dbReference type="Proteomes" id="UP001447516">
    <property type="component" value="Unassembled WGS sequence"/>
</dbReference>
<dbReference type="PANTHER" id="PTHR48081">
    <property type="entry name" value="AB HYDROLASE SUPERFAMILY PROTEIN C4A8.06C"/>
    <property type="match status" value="1"/>
</dbReference>
<keyword evidence="1 3" id="KW-0378">Hydrolase</keyword>
<evidence type="ECO:0000313" key="4">
    <source>
        <dbReference type="Proteomes" id="UP001447516"/>
    </source>
</evidence>
<accession>A0ABV0AYX0</accession>
<protein>
    <submittedName>
        <fullName evidence="3">Alpha/beta hydrolase</fullName>
    </submittedName>
</protein>
<dbReference type="InterPro" id="IPR050300">
    <property type="entry name" value="GDXG_lipolytic_enzyme"/>
</dbReference>
<reference evidence="3 4" key="1">
    <citation type="submission" date="2024-05" db="EMBL/GenBank/DDBJ databases">
        <title>Microbispora sp.ZYX-F-249.</title>
        <authorList>
            <person name="Xie H."/>
        </authorList>
    </citation>
    <scope>NUCLEOTIDE SEQUENCE [LARGE SCALE GENOMIC DNA]</scope>
    <source>
        <strain evidence="3 4">ZYX-F-249</strain>
    </source>
</reference>
<dbReference type="Gene3D" id="3.40.50.1820">
    <property type="entry name" value="alpha/beta hydrolase"/>
    <property type="match status" value="1"/>
</dbReference>
<name>A0ABV0AYX0_9ACTN</name>
<dbReference type="Pfam" id="PF20434">
    <property type="entry name" value="BD-FAE"/>
    <property type="match status" value="1"/>
</dbReference>
<comment type="caution">
    <text evidence="3">The sequence shown here is derived from an EMBL/GenBank/DDBJ whole genome shotgun (WGS) entry which is preliminary data.</text>
</comment>
<keyword evidence="4" id="KW-1185">Reference proteome</keyword>
<dbReference type="GO" id="GO:0016787">
    <property type="term" value="F:hydrolase activity"/>
    <property type="evidence" value="ECO:0007669"/>
    <property type="project" value="UniProtKB-KW"/>
</dbReference>
<dbReference type="RefSeq" id="WP_346229789.1">
    <property type="nucleotide sequence ID" value="NZ_JBDJAW010000040.1"/>
</dbReference>
<evidence type="ECO:0000256" key="1">
    <source>
        <dbReference type="ARBA" id="ARBA00022801"/>
    </source>
</evidence>
<organism evidence="3 4">
    <name type="scientific">Microbispora maris</name>
    <dbReference type="NCBI Taxonomy" id="3144104"/>
    <lineage>
        <taxon>Bacteria</taxon>
        <taxon>Bacillati</taxon>
        <taxon>Actinomycetota</taxon>
        <taxon>Actinomycetes</taxon>
        <taxon>Streptosporangiales</taxon>
        <taxon>Streptosporangiaceae</taxon>
        <taxon>Microbispora</taxon>
    </lineage>
</organism>
<dbReference type="SUPFAM" id="SSF53474">
    <property type="entry name" value="alpha/beta-Hydrolases"/>
    <property type="match status" value="1"/>
</dbReference>
<sequence length="274" mass="29056">MSPHSPNRSLPGVFTRPAAPPDHVIRYGDHADQVIDVRREGARPDAPVVVLLHGGFWQAAYDRCHTRPMADDLARRGYVVCTPEYRRVGQPGGGYPGTFDDVAAAVDAVLADPPAGGPVVLAGHSAGGHLAMWAALRHRLPVASRWYAGPPAREGARGHVLGCVALAPVADLGGAIAAGLGDGACRDLIGGRLDRLAETDPMRLLPYGRGRLVIVHGAEDRVVPVDIARRFAAREPSTTFVELRDTGHFGLIDPLSRSWPSVVDAIGSVARPSR</sequence>
<evidence type="ECO:0000313" key="3">
    <source>
        <dbReference type="EMBL" id="MEN3539915.1"/>
    </source>
</evidence>
<proteinExistence type="predicted"/>
<gene>
    <name evidence="3" type="ORF">AAH991_32730</name>
</gene>
<dbReference type="PANTHER" id="PTHR48081:SF33">
    <property type="entry name" value="KYNURENINE FORMAMIDASE"/>
    <property type="match status" value="1"/>
</dbReference>
<evidence type="ECO:0000259" key="2">
    <source>
        <dbReference type="Pfam" id="PF20434"/>
    </source>
</evidence>
<dbReference type="InterPro" id="IPR029058">
    <property type="entry name" value="AB_hydrolase_fold"/>
</dbReference>